<organism evidence="1 2">
    <name type="scientific">Setaria italica</name>
    <name type="common">Foxtail millet</name>
    <name type="synonym">Panicum italicum</name>
    <dbReference type="NCBI Taxonomy" id="4555"/>
    <lineage>
        <taxon>Eukaryota</taxon>
        <taxon>Viridiplantae</taxon>
        <taxon>Streptophyta</taxon>
        <taxon>Embryophyta</taxon>
        <taxon>Tracheophyta</taxon>
        <taxon>Spermatophyta</taxon>
        <taxon>Magnoliopsida</taxon>
        <taxon>Liliopsida</taxon>
        <taxon>Poales</taxon>
        <taxon>Poaceae</taxon>
        <taxon>PACMAD clade</taxon>
        <taxon>Panicoideae</taxon>
        <taxon>Panicodae</taxon>
        <taxon>Paniceae</taxon>
        <taxon>Cenchrinae</taxon>
        <taxon>Setaria</taxon>
    </lineage>
</organism>
<reference evidence="2" key="1">
    <citation type="journal article" date="2012" name="Nat. Biotechnol.">
        <title>Reference genome sequence of the model plant Setaria.</title>
        <authorList>
            <person name="Bennetzen J.L."/>
            <person name="Schmutz J."/>
            <person name="Wang H."/>
            <person name="Percifield R."/>
            <person name="Hawkins J."/>
            <person name="Pontaroli A.C."/>
            <person name="Estep M."/>
            <person name="Feng L."/>
            <person name="Vaughn J.N."/>
            <person name="Grimwood J."/>
            <person name="Jenkins J."/>
            <person name="Barry K."/>
            <person name="Lindquist E."/>
            <person name="Hellsten U."/>
            <person name="Deshpande S."/>
            <person name="Wang X."/>
            <person name="Wu X."/>
            <person name="Mitros T."/>
            <person name="Triplett J."/>
            <person name="Yang X."/>
            <person name="Ye C.Y."/>
            <person name="Mauro-Herrera M."/>
            <person name="Wang L."/>
            <person name="Li P."/>
            <person name="Sharma M."/>
            <person name="Sharma R."/>
            <person name="Ronald P.C."/>
            <person name="Panaud O."/>
            <person name="Kellogg E.A."/>
            <person name="Brutnell T.P."/>
            <person name="Doust A.N."/>
            <person name="Tuskan G.A."/>
            <person name="Rokhsar D."/>
            <person name="Devos K.M."/>
        </authorList>
    </citation>
    <scope>NUCLEOTIDE SEQUENCE [LARGE SCALE GENOMIC DNA]</scope>
    <source>
        <strain evidence="2">cv. Yugu1</strain>
    </source>
</reference>
<name>K4ANI2_SETIT</name>
<sequence length="44" mass="5017">MWNASALLLPSVSNQPSAFIIRHSDDDLREWGASADHNFEKNFK</sequence>
<dbReference type="Proteomes" id="UP000004995">
    <property type="component" value="Unassembled WGS sequence"/>
</dbReference>
<reference evidence="1" key="2">
    <citation type="submission" date="2018-08" db="UniProtKB">
        <authorList>
            <consortium name="EnsemblPlants"/>
        </authorList>
    </citation>
    <scope>IDENTIFICATION</scope>
    <source>
        <strain evidence="1">Yugu1</strain>
    </source>
</reference>
<evidence type="ECO:0000313" key="2">
    <source>
        <dbReference type="Proteomes" id="UP000004995"/>
    </source>
</evidence>
<dbReference type="InParanoid" id="K4ANI2"/>
<proteinExistence type="predicted"/>
<dbReference type="EMBL" id="AGNK02005488">
    <property type="status" value="NOT_ANNOTATED_CDS"/>
    <property type="molecule type" value="Genomic_DNA"/>
</dbReference>
<dbReference type="Gramene" id="KQK88137">
    <property type="protein sequence ID" value="KQK88137"/>
    <property type="gene ID" value="SETIT_040479mg"/>
</dbReference>
<dbReference type="EnsemblPlants" id="KQK88137">
    <property type="protein sequence ID" value="KQK88137"/>
    <property type="gene ID" value="SETIT_040479mg"/>
</dbReference>
<accession>K4ANI2</accession>
<protein>
    <submittedName>
        <fullName evidence="1">Uncharacterized protein</fullName>
    </submittedName>
</protein>
<dbReference type="HOGENOM" id="CLU_3225591_0_0_1"/>
<keyword evidence="2" id="KW-1185">Reference proteome</keyword>
<evidence type="ECO:0000313" key="1">
    <source>
        <dbReference type="EnsemblPlants" id="KQK88137"/>
    </source>
</evidence>
<dbReference type="AlphaFoldDB" id="K4ANI2"/>